<name>A0A8G2CMS5_ACIRU</name>
<dbReference type="Proteomes" id="UP000186308">
    <property type="component" value="Unassembled WGS sequence"/>
</dbReference>
<dbReference type="AlphaFoldDB" id="A0A8G2CMS5"/>
<feature type="compositionally biased region" description="Polar residues" evidence="1">
    <location>
        <begin position="610"/>
        <end position="620"/>
    </location>
</feature>
<proteinExistence type="predicted"/>
<dbReference type="OrthoDB" id="5757175at2"/>
<dbReference type="RefSeq" id="WP_029312018.1">
    <property type="nucleotide sequence ID" value="NZ_FTNE01000023.1"/>
</dbReference>
<keyword evidence="4" id="KW-1185">Reference proteome</keyword>
<dbReference type="Pfam" id="PF13154">
    <property type="entry name" value="DUF3991"/>
    <property type="match status" value="1"/>
</dbReference>
<feature type="region of interest" description="Disordered" evidence="1">
    <location>
        <begin position="884"/>
        <end position="907"/>
    </location>
</feature>
<dbReference type="EMBL" id="FTNE01000023">
    <property type="protein sequence ID" value="SIR29870.1"/>
    <property type="molecule type" value="Genomic_DNA"/>
</dbReference>
<evidence type="ECO:0000313" key="4">
    <source>
        <dbReference type="Proteomes" id="UP000186308"/>
    </source>
</evidence>
<feature type="domain" description="DUF3991" evidence="2">
    <location>
        <begin position="145"/>
        <end position="211"/>
    </location>
</feature>
<evidence type="ECO:0000259" key="2">
    <source>
        <dbReference type="Pfam" id="PF13154"/>
    </source>
</evidence>
<feature type="region of interest" description="Disordered" evidence="1">
    <location>
        <begin position="584"/>
        <end position="644"/>
    </location>
</feature>
<feature type="region of interest" description="Disordered" evidence="1">
    <location>
        <begin position="323"/>
        <end position="344"/>
    </location>
</feature>
<gene>
    <name evidence="3" type="ORF">SAMN05421828_12343</name>
</gene>
<comment type="caution">
    <text evidence="3">The sequence shown here is derived from an EMBL/GenBank/DDBJ whole genome shotgun (WGS) entry which is preliminary data.</text>
</comment>
<evidence type="ECO:0000256" key="1">
    <source>
        <dbReference type="SAM" id="MobiDB-lite"/>
    </source>
</evidence>
<feature type="compositionally biased region" description="Polar residues" evidence="1">
    <location>
        <begin position="584"/>
        <end position="602"/>
    </location>
</feature>
<feature type="compositionally biased region" description="Low complexity" evidence="1">
    <location>
        <begin position="621"/>
        <end position="641"/>
    </location>
</feature>
<sequence length="907" mass="96566">MNAQTENQILKAAVPCPNVLEEAGWQTDDNPGGDALVWRERNAPPSAPSIVTTHNGQGFFVPGTATKGDVFDLVGYLDPALASFPARRASVAGMAAPADLERARAAMPPNITITPAAPDAAKRSSYTRLWVTHHPLKEGSPAHTWLTEQRGIHPIVVQAAIAQEELREGPKATVWAAHRNPTGELTGWDAEGPEFRNFASNATKSLFTLDAANGNATRIVVADTPIEAMSLATIERMRNDTIYAAVSGTVGRETAATLRAYIDRIDPNTLSIVVATPTTEAGNALAERIAAIGHTANFVPDRIFPSHGQKDFNAMLTRDTITRAPENDGTAEPRRPAADQTQTKQADLNIETIERGRPRAVNETAKLSVDIGQSEAGFHYKSVVTLNGRDLPASDWSRAYATRDEAKETAAFSAGRDVERSIAADAGGRSAAPSPSSQNPYQQVLDEIGKSAARLPNTAEGRDLSQKIVDITERAKQPGALDDPAVQQKIAWAMADTERATGVRTNVGDRIRDELLTLAVTIQGLSDPSTVRLMKYTNRLDNQDTVDEIRDFAVKVAQNKPPQVQSGNNMVLAKLEQRVLDESLNQTSQRQSLSADQTVETRQSARIDQESAQARTAETRAQNAPAASETASASAGQGATQRPVVQATTANVKVTPGTSSSGPGWLETVANRVMDSPLFRGPSTRASTSNGSAQTVEPAPAPTQPAPYADTSFDHKGAVAGIERDLIVEDVAAAAVTAAQAITSLRQMMGGIGQKIDAAAENDPGGYANVISGMKPGGQYAELRSELDAQIQQTQGFAGTYQQATEALENYATSRVSAEEWHRTNAVKISDLDKELAPVEKGLFESLQKLPGLTSGLSMIDELAEKLGDAIIKIIDRARAALGLGSGMANDPSPSPQNDQRPGPRPG</sequence>
<feature type="region of interest" description="Disordered" evidence="1">
    <location>
        <begin position="678"/>
        <end position="706"/>
    </location>
</feature>
<reference evidence="3 4" key="1">
    <citation type="submission" date="2017-01" db="EMBL/GenBank/DDBJ databases">
        <authorList>
            <person name="Varghese N."/>
            <person name="Submissions S."/>
        </authorList>
    </citation>
    <scope>NUCLEOTIDE SEQUENCE [LARGE SCALE GENOMIC DNA]</scope>
    <source>
        <strain evidence="3 4">ATCC 35905</strain>
    </source>
</reference>
<accession>A0A8G2CMS5</accession>
<dbReference type="InterPro" id="IPR025054">
    <property type="entry name" value="DUF3991"/>
</dbReference>
<evidence type="ECO:0000313" key="3">
    <source>
        <dbReference type="EMBL" id="SIR29870.1"/>
    </source>
</evidence>
<protein>
    <recommendedName>
        <fullName evidence="2">DUF3991 domain-containing protein</fullName>
    </recommendedName>
</protein>
<organism evidence="3 4">
    <name type="scientific">Acidiphilium rubrum</name>
    <dbReference type="NCBI Taxonomy" id="526"/>
    <lineage>
        <taxon>Bacteria</taxon>
        <taxon>Pseudomonadati</taxon>
        <taxon>Pseudomonadota</taxon>
        <taxon>Alphaproteobacteria</taxon>
        <taxon>Acetobacterales</taxon>
        <taxon>Acidocellaceae</taxon>
        <taxon>Acidiphilium</taxon>
    </lineage>
</organism>